<dbReference type="InterPro" id="IPR001189">
    <property type="entry name" value="Mn/Fe_SOD"/>
</dbReference>
<reference evidence="10 11" key="1">
    <citation type="submission" date="2019-01" db="EMBL/GenBank/DDBJ databases">
        <title>Pseudoxanthomonas composti sp. nov., isolated from compost.</title>
        <authorList>
            <person name="Yang G."/>
        </authorList>
    </citation>
    <scope>NUCLEOTIDE SEQUENCE [LARGE SCALE GENOMIC DNA]</scope>
    <source>
        <strain evidence="10 11">GSS15</strain>
    </source>
</reference>
<evidence type="ECO:0000256" key="2">
    <source>
        <dbReference type="ARBA" id="ARBA00012682"/>
    </source>
</evidence>
<evidence type="ECO:0000256" key="3">
    <source>
        <dbReference type="ARBA" id="ARBA00022723"/>
    </source>
</evidence>
<dbReference type="FunFam" id="3.55.40.20:FF:000001">
    <property type="entry name" value="Superoxide dismutase"/>
    <property type="match status" value="1"/>
</dbReference>
<keyword evidence="3 5" id="KW-0479">Metal-binding</keyword>
<dbReference type="FunFam" id="1.10.287.990:FF:000001">
    <property type="entry name" value="Superoxide dismutase"/>
    <property type="match status" value="1"/>
</dbReference>
<dbReference type="Proteomes" id="UP000289784">
    <property type="component" value="Unassembled WGS sequence"/>
</dbReference>
<dbReference type="InterPro" id="IPR036314">
    <property type="entry name" value="SOD_C_sf"/>
</dbReference>
<dbReference type="InterPro" id="IPR019831">
    <property type="entry name" value="Mn/Fe_SOD_N"/>
</dbReference>
<gene>
    <name evidence="10" type="ORF">EPA99_03810</name>
</gene>
<dbReference type="SUPFAM" id="SSF54719">
    <property type="entry name" value="Fe,Mn superoxide dismutase (SOD), C-terminal domain"/>
    <property type="match status" value="1"/>
</dbReference>
<comment type="function">
    <text evidence="6">Destroys radicals which are normally produced within the cells and which are toxic to biological systems.</text>
</comment>
<organism evidence="10 11">
    <name type="scientific">Pseudoxanthomonas composti</name>
    <dbReference type="NCBI Taxonomy" id="2137479"/>
    <lineage>
        <taxon>Bacteria</taxon>
        <taxon>Pseudomonadati</taxon>
        <taxon>Pseudomonadota</taxon>
        <taxon>Gammaproteobacteria</taxon>
        <taxon>Lysobacterales</taxon>
        <taxon>Lysobacteraceae</taxon>
        <taxon>Pseudoxanthomonas</taxon>
    </lineage>
</organism>
<evidence type="ECO:0000256" key="6">
    <source>
        <dbReference type="RuleBase" id="RU000414"/>
    </source>
</evidence>
<dbReference type="GO" id="GO:0004784">
    <property type="term" value="F:superoxide dismutase activity"/>
    <property type="evidence" value="ECO:0007669"/>
    <property type="project" value="UniProtKB-EC"/>
</dbReference>
<dbReference type="PANTHER" id="PTHR43595">
    <property type="entry name" value="37S RIBOSOMAL PROTEIN S26, MITOCHONDRIAL"/>
    <property type="match status" value="1"/>
</dbReference>
<comment type="caution">
    <text evidence="10">The sequence shown here is derived from an EMBL/GenBank/DDBJ whole genome shotgun (WGS) entry which is preliminary data.</text>
</comment>
<dbReference type="OrthoDB" id="9803125at2"/>
<dbReference type="Gene3D" id="1.10.287.990">
    <property type="entry name" value="Fe,Mn superoxide dismutase (SOD) domain"/>
    <property type="match status" value="1"/>
</dbReference>
<feature type="chain" id="PRO_5020562606" description="Superoxide dismutase" evidence="7">
    <location>
        <begin position="22"/>
        <end position="235"/>
    </location>
</feature>
<comment type="similarity">
    <text evidence="1 6">Belongs to the iron/manganese superoxide dismutase family.</text>
</comment>
<feature type="binding site" evidence="5">
    <location>
        <position position="58"/>
    </location>
    <ligand>
        <name>Mn(2+)</name>
        <dbReference type="ChEBI" id="CHEBI:29035"/>
    </ligand>
</feature>
<dbReference type="Pfam" id="PF02777">
    <property type="entry name" value="Sod_Fe_C"/>
    <property type="match status" value="1"/>
</dbReference>
<feature type="domain" description="Manganese/iron superoxide dismutase N-terminal" evidence="8">
    <location>
        <begin position="34"/>
        <end position="116"/>
    </location>
</feature>
<evidence type="ECO:0000313" key="10">
    <source>
        <dbReference type="EMBL" id="RXR07065.1"/>
    </source>
</evidence>
<evidence type="ECO:0000256" key="7">
    <source>
        <dbReference type="SAM" id="SignalP"/>
    </source>
</evidence>
<dbReference type="PIRSF" id="PIRSF000349">
    <property type="entry name" value="SODismutase"/>
    <property type="match status" value="1"/>
</dbReference>
<proteinExistence type="inferred from homology"/>
<dbReference type="EMBL" id="SAWZ01000002">
    <property type="protein sequence ID" value="RXR07065.1"/>
    <property type="molecule type" value="Genomic_DNA"/>
</dbReference>
<dbReference type="SUPFAM" id="SSF46609">
    <property type="entry name" value="Fe,Mn superoxide dismutase (SOD), N-terminal domain"/>
    <property type="match status" value="1"/>
</dbReference>
<dbReference type="PRINTS" id="PR01703">
    <property type="entry name" value="MNSODISMTASE"/>
</dbReference>
<evidence type="ECO:0000256" key="4">
    <source>
        <dbReference type="ARBA" id="ARBA00023002"/>
    </source>
</evidence>
<dbReference type="InterPro" id="IPR019833">
    <property type="entry name" value="Mn/Fe_SOD_BS"/>
</dbReference>
<feature type="signal peptide" evidence="7">
    <location>
        <begin position="1"/>
        <end position="21"/>
    </location>
</feature>
<evidence type="ECO:0000256" key="1">
    <source>
        <dbReference type="ARBA" id="ARBA00008714"/>
    </source>
</evidence>
<evidence type="ECO:0000313" key="11">
    <source>
        <dbReference type="Proteomes" id="UP000289784"/>
    </source>
</evidence>
<protein>
    <recommendedName>
        <fullName evidence="2 6">Superoxide dismutase</fullName>
        <ecNumber evidence="2 6">1.15.1.1</ecNumber>
    </recommendedName>
</protein>
<keyword evidence="11" id="KW-1185">Reference proteome</keyword>
<feature type="binding site" evidence="5">
    <location>
        <position position="109"/>
    </location>
    <ligand>
        <name>Mn(2+)</name>
        <dbReference type="ChEBI" id="CHEBI:29035"/>
    </ligand>
</feature>
<evidence type="ECO:0000256" key="5">
    <source>
        <dbReference type="PIRSR" id="PIRSR000349-1"/>
    </source>
</evidence>
<evidence type="ECO:0000259" key="8">
    <source>
        <dbReference type="Pfam" id="PF00081"/>
    </source>
</evidence>
<dbReference type="Pfam" id="PF00081">
    <property type="entry name" value="Sod_Fe_N"/>
    <property type="match status" value="1"/>
</dbReference>
<evidence type="ECO:0000259" key="9">
    <source>
        <dbReference type="Pfam" id="PF02777"/>
    </source>
</evidence>
<dbReference type="PANTHER" id="PTHR43595:SF2">
    <property type="entry name" value="SMALL RIBOSOMAL SUBUNIT PROTEIN MS42"/>
    <property type="match status" value="1"/>
</dbReference>
<feature type="domain" description="Manganese/iron superoxide dismutase C-terminal" evidence="9">
    <location>
        <begin position="126"/>
        <end position="230"/>
    </location>
</feature>
<keyword evidence="4 6" id="KW-0560">Oxidoreductase</keyword>
<keyword evidence="7" id="KW-0732">Signal</keyword>
<feature type="binding site" evidence="5">
    <location>
        <position position="201"/>
    </location>
    <ligand>
        <name>Mn(2+)</name>
        <dbReference type="ChEBI" id="CHEBI:29035"/>
    </ligand>
</feature>
<dbReference type="InterPro" id="IPR019832">
    <property type="entry name" value="Mn/Fe_SOD_C"/>
</dbReference>
<dbReference type="PROSITE" id="PS00088">
    <property type="entry name" value="SOD_MN"/>
    <property type="match status" value="1"/>
</dbReference>
<comment type="catalytic activity">
    <reaction evidence="6">
        <text>2 superoxide + 2 H(+) = H2O2 + O2</text>
        <dbReference type="Rhea" id="RHEA:20696"/>
        <dbReference type="ChEBI" id="CHEBI:15378"/>
        <dbReference type="ChEBI" id="CHEBI:15379"/>
        <dbReference type="ChEBI" id="CHEBI:16240"/>
        <dbReference type="ChEBI" id="CHEBI:18421"/>
        <dbReference type="EC" id="1.15.1.1"/>
    </reaction>
</comment>
<dbReference type="Gene3D" id="3.55.40.20">
    <property type="entry name" value="Iron/manganese superoxide dismutase, C-terminal domain"/>
    <property type="match status" value="1"/>
</dbReference>
<feature type="binding site" evidence="5">
    <location>
        <position position="197"/>
    </location>
    <ligand>
        <name>Mn(2+)</name>
        <dbReference type="ChEBI" id="CHEBI:29035"/>
    </ligand>
</feature>
<dbReference type="RefSeq" id="WP_129469876.1">
    <property type="nucleotide sequence ID" value="NZ_SAWZ01000002.1"/>
</dbReference>
<name>A0A4Q1JWS9_9GAMM</name>
<accession>A0A4Q1JWS9</accession>
<dbReference type="GO" id="GO:0005737">
    <property type="term" value="C:cytoplasm"/>
    <property type="evidence" value="ECO:0007669"/>
    <property type="project" value="TreeGrafter"/>
</dbReference>
<dbReference type="GO" id="GO:0030145">
    <property type="term" value="F:manganese ion binding"/>
    <property type="evidence" value="ECO:0007669"/>
    <property type="project" value="UniProtKB-ARBA"/>
</dbReference>
<dbReference type="InterPro" id="IPR036324">
    <property type="entry name" value="Mn/Fe_SOD_N_sf"/>
</dbReference>
<dbReference type="AlphaFoldDB" id="A0A4Q1JWS9"/>
<dbReference type="EC" id="1.15.1.1" evidence="2 6"/>
<sequence length="235" mass="25494">MMLLRHLCLTGLLATAALAQAKGVDAVLQQHAPYAVPALPYAADALEPAIDAATMGIHHDRHHQAYVDNLNKAIAQDPALQSQTLRALLAKADALSPALRNNAGGHYNHSLFWSVLAAPGQGGQPSVELAAAIEKQFGSMETFKEAFTKAATGVFGSGWAWLIVGADGSLQIATTPNQDNPLMPTASTRGQPILALDVWEHAYYLRYQNRRPDYLAAWWSVVNWKEVSRRFDQAS</sequence>